<comment type="caution">
    <text evidence="1">The sequence shown here is derived from an EMBL/GenBank/DDBJ whole genome shotgun (WGS) entry which is preliminary data.</text>
</comment>
<reference evidence="1 2" key="1">
    <citation type="submission" date="2021-06" db="EMBL/GenBank/DDBJ databases">
        <title>Caerostris extrusa draft genome.</title>
        <authorList>
            <person name="Kono N."/>
            <person name="Arakawa K."/>
        </authorList>
    </citation>
    <scope>NUCLEOTIDE SEQUENCE [LARGE SCALE GENOMIC DNA]</scope>
</reference>
<proteinExistence type="predicted"/>
<evidence type="ECO:0008006" key="3">
    <source>
        <dbReference type="Google" id="ProtNLM"/>
    </source>
</evidence>
<protein>
    <recommendedName>
        <fullName evidence="3">TonB C-terminal domain-containing protein</fullName>
    </recommendedName>
</protein>
<sequence length="79" mass="9058">MPSGNFPGYRHTGKQSTLNLPFEFQFSSTAFSDAADEACLRETSRDIAMLLRKHAFGKLPGYRYKGKQFTLNLPFEFQF</sequence>
<keyword evidence="2" id="KW-1185">Reference proteome</keyword>
<evidence type="ECO:0000313" key="2">
    <source>
        <dbReference type="Proteomes" id="UP001054945"/>
    </source>
</evidence>
<organism evidence="1 2">
    <name type="scientific">Caerostris extrusa</name>
    <name type="common">Bark spider</name>
    <name type="synonym">Caerostris bankana</name>
    <dbReference type="NCBI Taxonomy" id="172846"/>
    <lineage>
        <taxon>Eukaryota</taxon>
        <taxon>Metazoa</taxon>
        <taxon>Ecdysozoa</taxon>
        <taxon>Arthropoda</taxon>
        <taxon>Chelicerata</taxon>
        <taxon>Arachnida</taxon>
        <taxon>Araneae</taxon>
        <taxon>Araneomorphae</taxon>
        <taxon>Entelegynae</taxon>
        <taxon>Araneoidea</taxon>
        <taxon>Araneidae</taxon>
        <taxon>Caerostris</taxon>
    </lineage>
</organism>
<dbReference type="AlphaFoldDB" id="A0AAV4RP55"/>
<name>A0AAV4RP55_CAEEX</name>
<accession>A0AAV4RP55</accession>
<dbReference type="EMBL" id="BPLR01008251">
    <property type="protein sequence ID" value="GIY23230.1"/>
    <property type="molecule type" value="Genomic_DNA"/>
</dbReference>
<gene>
    <name evidence="1" type="ORF">CEXT_610631</name>
</gene>
<dbReference type="Proteomes" id="UP001054945">
    <property type="component" value="Unassembled WGS sequence"/>
</dbReference>
<evidence type="ECO:0000313" key="1">
    <source>
        <dbReference type="EMBL" id="GIY23230.1"/>
    </source>
</evidence>